<dbReference type="GO" id="GO:0003677">
    <property type="term" value="F:DNA binding"/>
    <property type="evidence" value="ECO:0007669"/>
    <property type="project" value="UniProtKB-KW"/>
</dbReference>
<evidence type="ECO:0000313" key="21">
    <source>
        <dbReference type="EMBL" id="VDD85106.1"/>
    </source>
</evidence>
<dbReference type="GO" id="GO:0030154">
    <property type="term" value="P:cell differentiation"/>
    <property type="evidence" value="ECO:0007669"/>
    <property type="project" value="UniProtKB-KW"/>
</dbReference>
<dbReference type="GO" id="GO:0005634">
    <property type="term" value="C:nucleus"/>
    <property type="evidence" value="ECO:0007669"/>
    <property type="project" value="UniProtKB-SubCell"/>
</dbReference>
<evidence type="ECO:0000256" key="2">
    <source>
        <dbReference type="ARBA" id="ARBA00004496"/>
    </source>
</evidence>
<dbReference type="AlphaFoldDB" id="A0A0N4UT34"/>
<comment type="subcellular location">
    <subcellularLocation>
        <location evidence="2">Cytoplasm</location>
    </subcellularLocation>
    <subcellularLocation>
        <location evidence="1">Nucleus</location>
    </subcellularLocation>
</comment>
<dbReference type="Proteomes" id="UP000274131">
    <property type="component" value="Unassembled WGS sequence"/>
</dbReference>
<evidence type="ECO:0000256" key="1">
    <source>
        <dbReference type="ARBA" id="ARBA00004123"/>
    </source>
</evidence>
<dbReference type="InterPro" id="IPR036236">
    <property type="entry name" value="Znf_C2H2_sf"/>
</dbReference>
<keyword evidence="3" id="KW-0514">Muscle protein</keyword>
<reference evidence="23" key="1">
    <citation type="submission" date="2017-02" db="UniProtKB">
        <authorList>
            <consortium name="WormBaseParasite"/>
        </authorList>
    </citation>
    <scope>IDENTIFICATION</scope>
</reference>
<dbReference type="Gene3D" id="3.30.160.60">
    <property type="entry name" value="Classic Zinc Finger"/>
    <property type="match status" value="3"/>
</dbReference>
<evidence type="ECO:0000313" key="23">
    <source>
        <dbReference type="WBParaSite" id="EVEC_0000035601-mRNA-1"/>
    </source>
</evidence>
<reference evidence="21 22" key="2">
    <citation type="submission" date="2018-10" db="EMBL/GenBank/DDBJ databases">
        <authorList>
            <consortium name="Pathogen Informatics"/>
        </authorList>
    </citation>
    <scope>NUCLEOTIDE SEQUENCE [LARGE SCALE GENOMIC DNA]</scope>
</reference>
<protein>
    <recommendedName>
        <fullName evidence="16">Zinc finger protein unc-98</fullName>
    </recommendedName>
    <alternativeName>
        <fullName evidence="17">Uncoordinated protein 98</fullName>
    </alternativeName>
</protein>
<feature type="region of interest" description="Disordered" evidence="19">
    <location>
        <begin position="1"/>
        <end position="22"/>
    </location>
</feature>
<keyword evidence="12" id="KW-0805">Transcription regulation</keyword>
<evidence type="ECO:0000256" key="16">
    <source>
        <dbReference type="ARBA" id="ARBA00070899"/>
    </source>
</evidence>
<dbReference type="STRING" id="51028.A0A0N4UT34"/>
<evidence type="ECO:0000256" key="17">
    <source>
        <dbReference type="ARBA" id="ARBA00082667"/>
    </source>
</evidence>
<keyword evidence="8" id="KW-0677">Repeat</keyword>
<evidence type="ECO:0000256" key="12">
    <source>
        <dbReference type="ARBA" id="ARBA00023015"/>
    </source>
</evidence>
<keyword evidence="4" id="KW-0217">Developmental protein</keyword>
<keyword evidence="10" id="KW-0221">Differentiation</keyword>
<sequence length="206" mass="24233">MESRPQEDQGNSNPTPKLDLEHEGAKVLKDENGFIYYKCRFCGLTYNYINTLRAHERVHDVERPYKCTKCSEAFHFMCQLEYHAKQHTDMKGYKCECGRTFHTYTDLLYHEHPGEDDVVVVEPEHVVYKNTATRIPETEFPAAEFLIKGYEPKHPLKVYSDVRSKPYICQYCSKSYADSRGLTQHMYSHRGEKIFNPRASRYLMGR</sequence>
<evidence type="ECO:0000256" key="18">
    <source>
        <dbReference type="PROSITE-ProRule" id="PRU00042"/>
    </source>
</evidence>
<keyword evidence="13" id="KW-0238">DNA-binding</keyword>
<evidence type="ECO:0000256" key="19">
    <source>
        <dbReference type="SAM" id="MobiDB-lite"/>
    </source>
</evidence>
<dbReference type="PROSITE" id="PS00028">
    <property type="entry name" value="ZINC_FINGER_C2H2_1"/>
    <property type="match status" value="3"/>
</dbReference>
<dbReference type="FunFam" id="3.30.160.60:FF:002530">
    <property type="entry name" value="Zinc finger protein"/>
    <property type="match status" value="1"/>
</dbReference>
<dbReference type="WBParaSite" id="EVEC_0000035601-mRNA-1">
    <property type="protein sequence ID" value="EVEC_0000035601-mRNA-1"/>
    <property type="gene ID" value="EVEC_0000035601"/>
</dbReference>
<evidence type="ECO:0000256" key="7">
    <source>
        <dbReference type="ARBA" id="ARBA00022723"/>
    </source>
</evidence>
<dbReference type="GO" id="GO:0007517">
    <property type="term" value="P:muscle organ development"/>
    <property type="evidence" value="ECO:0007669"/>
    <property type="project" value="UniProtKB-KW"/>
</dbReference>
<evidence type="ECO:0000256" key="15">
    <source>
        <dbReference type="ARBA" id="ARBA00023242"/>
    </source>
</evidence>
<dbReference type="GO" id="GO:0005737">
    <property type="term" value="C:cytoplasm"/>
    <property type="evidence" value="ECO:0007669"/>
    <property type="project" value="UniProtKB-SubCell"/>
</dbReference>
<keyword evidence="7" id="KW-0479">Metal-binding</keyword>
<evidence type="ECO:0000256" key="6">
    <source>
        <dbReference type="ARBA" id="ARBA00022541"/>
    </source>
</evidence>
<dbReference type="Pfam" id="PF13894">
    <property type="entry name" value="zf-C2H2_4"/>
    <property type="match status" value="1"/>
</dbReference>
<name>A0A0N4UT34_ENTVE</name>
<feature type="domain" description="C2H2-type" evidence="20">
    <location>
        <begin position="65"/>
        <end position="92"/>
    </location>
</feature>
<evidence type="ECO:0000256" key="10">
    <source>
        <dbReference type="ARBA" id="ARBA00022782"/>
    </source>
</evidence>
<evidence type="ECO:0000259" key="20">
    <source>
        <dbReference type="PROSITE" id="PS50157"/>
    </source>
</evidence>
<dbReference type="SMART" id="SM00355">
    <property type="entry name" value="ZnF_C2H2"/>
    <property type="match status" value="3"/>
</dbReference>
<keyword evidence="9 18" id="KW-0863">Zinc-finger</keyword>
<dbReference type="EMBL" id="UXUI01000198">
    <property type="protein sequence ID" value="VDD85106.1"/>
    <property type="molecule type" value="Genomic_DNA"/>
</dbReference>
<dbReference type="PANTHER" id="PTHR23226">
    <property type="entry name" value="ZINC FINGER AND SCAN DOMAIN-CONTAINING"/>
    <property type="match status" value="1"/>
</dbReference>
<evidence type="ECO:0000256" key="5">
    <source>
        <dbReference type="ARBA" id="ARBA00022490"/>
    </source>
</evidence>
<keyword evidence="6" id="KW-0517">Myogenesis</keyword>
<dbReference type="Pfam" id="PF00096">
    <property type="entry name" value="zf-C2H2"/>
    <property type="match status" value="1"/>
</dbReference>
<dbReference type="GO" id="GO:0032982">
    <property type="term" value="C:myosin filament"/>
    <property type="evidence" value="ECO:0007669"/>
    <property type="project" value="UniProtKB-KW"/>
</dbReference>
<keyword evidence="5" id="KW-0963">Cytoplasm</keyword>
<proteinExistence type="predicted"/>
<keyword evidence="22" id="KW-1185">Reference proteome</keyword>
<gene>
    <name evidence="21" type="ORF">EVEC_LOCUS249</name>
</gene>
<dbReference type="SUPFAM" id="SSF57667">
    <property type="entry name" value="beta-beta-alpha zinc fingers"/>
    <property type="match status" value="2"/>
</dbReference>
<dbReference type="GO" id="GO:0008270">
    <property type="term" value="F:zinc ion binding"/>
    <property type="evidence" value="ECO:0007669"/>
    <property type="project" value="UniProtKB-KW"/>
</dbReference>
<evidence type="ECO:0000256" key="8">
    <source>
        <dbReference type="ARBA" id="ARBA00022737"/>
    </source>
</evidence>
<dbReference type="InterPro" id="IPR013087">
    <property type="entry name" value="Znf_C2H2_type"/>
</dbReference>
<organism evidence="23">
    <name type="scientific">Enterobius vermicularis</name>
    <name type="common">Human pinworm</name>
    <dbReference type="NCBI Taxonomy" id="51028"/>
    <lineage>
        <taxon>Eukaryota</taxon>
        <taxon>Metazoa</taxon>
        <taxon>Ecdysozoa</taxon>
        <taxon>Nematoda</taxon>
        <taxon>Chromadorea</taxon>
        <taxon>Rhabditida</taxon>
        <taxon>Spirurina</taxon>
        <taxon>Oxyuridomorpha</taxon>
        <taxon>Oxyuroidea</taxon>
        <taxon>Oxyuridae</taxon>
        <taxon>Enterobius</taxon>
    </lineage>
</organism>
<evidence type="ECO:0000313" key="22">
    <source>
        <dbReference type="Proteomes" id="UP000274131"/>
    </source>
</evidence>
<evidence type="ECO:0000256" key="9">
    <source>
        <dbReference type="ARBA" id="ARBA00022771"/>
    </source>
</evidence>
<dbReference type="OrthoDB" id="6077919at2759"/>
<evidence type="ECO:0000256" key="3">
    <source>
        <dbReference type="ARBA" id="ARBA00022433"/>
    </source>
</evidence>
<evidence type="ECO:0000256" key="4">
    <source>
        <dbReference type="ARBA" id="ARBA00022473"/>
    </source>
</evidence>
<keyword evidence="11" id="KW-0862">Zinc</keyword>
<evidence type="ECO:0000256" key="13">
    <source>
        <dbReference type="ARBA" id="ARBA00023125"/>
    </source>
</evidence>
<keyword evidence="3" id="KW-0787">Thick filament</keyword>
<evidence type="ECO:0000256" key="11">
    <source>
        <dbReference type="ARBA" id="ARBA00022833"/>
    </source>
</evidence>
<dbReference type="PROSITE" id="PS50157">
    <property type="entry name" value="ZINC_FINGER_C2H2_2"/>
    <property type="match status" value="3"/>
</dbReference>
<keyword evidence="14" id="KW-0804">Transcription</keyword>
<keyword evidence="15" id="KW-0539">Nucleus</keyword>
<feature type="domain" description="C2H2-type" evidence="20">
    <location>
        <begin position="167"/>
        <end position="194"/>
    </location>
</feature>
<feature type="domain" description="C2H2-type" evidence="20">
    <location>
        <begin position="37"/>
        <end position="64"/>
    </location>
</feature>
<evidence type="ECO:0000256" key="14">
    <source>
        <dbReference type="ARBA" id="ARBA00023163"/>
    </source>
</evidence>
<accession>A0A0N4UT34</accession>